<feature type="domain" description="SusD-like N-terminal" evidence="8">
    <location>
        <begin position="55"/>
        <end position="237"/>
    </location>
</feature>
<accession>A0A1N7R8T8</accession>
<evidence type="ECO:0000256" key="6">
    <source>
        <dbReference type="SAM" id="SignalP"/>
    </source>
</evidence>
<comment type="subcellular location">
    <subcellularLocation>
        <location evidence="1">Cell outer membrane</location>
    </subcellularLocation>
</comment>
<dbReference type="CDD" id="cd08977">
    <property type="entry name" value="SusD"/>
    <property type="match status" value="1"/>
</dbReference>
<evidence type="ECO:0000256" key="3">
    <source>
        <dbReference type="ARBA" id="ARBA00022729"/>
    </source>
</evidence>
<dbReference type="OrthoDB" id="630434at2"/>
<dbReference type="Pfam" id="PF14322">
    <property type="entry name" value="SusD-like_3"/>
    <property type="match status" value="1"/>
</dbReference>
<evidence type="ECO:0000256" key="4">
    <source>
        <dbReference type="ARBA" id="ARBA00023136"/>
    </source>
</evidence>
<dbReference type="InterPro" id="IPR012944">
    <property type="entry name" value="SusD_RagB_dom"/>
</dbReference>
<evidence type="ECO:0000256" key="5">
    <source>
        <dbReference type="ARBA" id="ARBA00023237"/>
    </source>
</evidence>
<evidence type="ECO:0000259" key="8">
    <source>
        <dbReference type="Pfam" id="PF14322"/>
    </source>
</evidence>
<comment type="similarity">
    <text evidence="2">Belongs to the SusD family.</text>
</comment>
<evidence type="ECO:0000256" key="2">
    <source>
        <dbReference type="ARBA" id="ARBA00006275"/>
    </source>
</evidence>
<name>A0A1N7R8T8_9BACT</name>
<keyword evidence="3 6" id="KW-0732">Signal</keyword>
<sequence length="503" mass="55698">MKKRYLFYSLIMATGFSVTACHKQLETAPTNAVPEELLFKNVTTLNSILEGSWASMMDEYYGGVYANPGFKAIGLTSDAMGNDVAINTSKYAFNLTYPFSQMNDKTQSRVNAFWTQLYKLINNMNIILAHVDAVPGDAAAKKALKGQALALRAHLYTTLASFYQFSYLKDPQAKVVPLYTTPSADTTKGRSRATLQELYTLVIGDLTEAVTLLDGYSRTAKYKIDKDVANGLLARACLFTGQWQKAADAAGEILNNYSLMAAADYGKGFNDITNKEWVWGHPEIPSQNVGSDAFHFLDVSSASSGYYSFNADPYFMELFEEGDIRKTLFQWNGQTGREGYLLYKKFLFRQDQTGDLVLMRSAEAYLIKAEGLARNNQLTDAAAALNQLRAARNAQPFDESTGTQQSLIDAILVERRKELWGEGFSLSDIIRNQLPVVRKAYVDADGKAIQVSVIASDGSTKTVAAKGHTSLKFPDGTSFVANSPYYLFAIPLTEEQNNPNLYK</sequence>
<dbReference type="PROSITE" id="PS51257">
    <property type="entry name" value="PROKAR_LIPOPROTEIN"/>
    <property type="match status" value="1"/>
</dbReference>
<dbReference type="InterPro" id="IPR011990">
    <property type="entry name" value="TPR-like_helical_dom_sf"/>
</dbReference>
<evidence type="ECO:0000259" key="7">
    <source>
        <dbReference type="Pfam" id="PF07980"/>
    </source>
</evidence>
<dbReference type="AlphaFoldDB" id="A0A1N7R8T8"/>
<dbReference type="RefSeq" id="WP_076381779.1">
    <property type="nucleotide sequence ID" value="NZ_AP017422.1"/>
</dbReference>
<dbReference type="Pfam" id="PF07980">
    <property type="entry name" value="SusD_RagB"/>
    <property type="match status" value="1"/>
</dbReference>
<dbReference type="Gene3D" id="1.25.40.390">
    <property type="match status" value="1"/>
</dbReference>
<feature type="chain" id="PRO_5012410729" evidence="6">
    <location>
        <begin position="21"/>
        <end position="503"/>
    </location>
</feature>
<reference evidence="10" key="1">
    <citation type="submission" date="2017-01" db="EMBL/GenBank/DDBJ databases">
        <authorList>
            <person name="Varghese N."/>
            <person name="Submissions S."/>
        </authorList>
    </citation>
    <scope>NUCLEOTIDE SEQUENCE [LARGE SCALE GENOMIC DNA]</scope>
    <source>
        <strain evidence="10">DSM 21054</strain>
    </source>
</reference>
<dbReference type="STRING" id="477680.SAMN05421788_110205"/>
<keyword evidence="5" id="KW-0998">Cell outer membrane</keyword>
<dbReference type="EMBL" id="FTOR01000010">
    <property type="protein sequence ID" value="SIT31512.1"/>
    <property type="molecule type" value="Genomic_DNA"/>
</dbReference>
<evidence type="ECO:0000313" key="9">
    <source>
        <dbReference type="EMBL" id="SIT31512.1"/>
    </source>
</evidence>
<organism evidence="9 10">
    <name type="scientific">Filimonas lacunae</name>
    <dbReference type="NCBI Taxonomy" id="477680"/>
    <lineage>
        <taxon>Bacteria</taxon>
        <taxon>Pseudomonadati</taxon>
        <taxon>Bacteroidota</taxon>
        <taxon>Chitinophagia</taxon>
        <taxon>Chitinophagales</taxon>
        <taxon>Chitinophagaceae</taxon>
        <taxon>Filimonas</taxon>
    </lineage>
</organism>
<protein>
    <submittedName>
        <fullName evidence="9">SusD family protein</fullName>
    </submittedName>
</protein>
<feature type="signal peptide" evidence="6">
    <location>
        <begin position="1"/>
        <end position="20"/>
    </location>
</feature>
<keyword evidence="4" id="KW-0472">Membrane</keyword>
<proteinExistence type="inferred from homology"/>
<evidence type="ECO:0000313" key="10">
    <source>
        <dbReference type="Proteomes" id="UP000186917"/>
    </source>
</evidence>
<dbReference type="Proteomes" id="UP000186917">
    <property type="component" value="Unassembled WGS sequence"/>
</dbReference>
<dbReference type="GO" id="GO:0009279">
    <property type="term" value="C:cell outer membrane"/>
    <property type="evidence" value="ECO:0007669"/>
    <property type="project" value="UniProtKB-SubCell"/>
</dbReference>
<evidence type="ECO:0000256" key="1">
    <source>
        <dbReference type="ARBA" id="ARBA00004442"/>
    </source>
</evidence>
<dbReference type="SUPFAM" id="SSF48452">
    <property type="entry name" value="TPR-like"/>
    <property type="match status" value="1"/>
</dbReference>
<gene>
    <name evidence="9" type="ORF">SAMN05421788_110205</name>
</gene>
<keyword evidence="10" id="KW-1185">Reference proteome</keyword>
<feature type="domain" description="RagB/SusD" evidence="7">
    <location>
        <begin position="349"/>
        <end position="502"/>
    </location>
</feature>
<dbReference type="InterPro" id="IPR033985">
    <property type="entry name" value="SusD-like_N"/>
</dbReference>